<dbReference type="EMBL" id="BNDY01000017">
    <property type="protein sequence ID" value="GHI41680.1"/>
    <property type="molecule type" value="Genomic_DNA"/>
</dbReference>
<dbReference type="Pfam" id="PF20117">
    <property type="entry name" value="DUF6507"/>
    <property type="match status" value="1"/>
</dbReference>
<name>A0ABQ3QWP8_9ACTN</name>
<evidence type="ECO:0000313" key="2">
    <source>
        <dbReference type="EMBL" id="GHI41680.1"/>
    </source>
</evidence>
<feature type="compositionally biased region" description="Low complexity" evidence="1">
    <location>
        <begin position="105"/>
        <end position="115"/>
    </location>
</feature>
<evidence type="ECO:0000313" key="3">
    <source>
        <dbReference type="Proteomes" id="UP001050808"/>
    </source>
</evidence>
<gene>
    <name evidence="2" type="ORF">Sviol_60880</name>
</gene>
<accession>A0ABQ3QWP8</accession>
<reference evidence="2" key="1">
    <citation type="submission" date="2024-05" db="EMBL/GenBank/DDBJ databases">
        <title>Whole genome shotgun sequence of Streptomyces violascens NBRC 12920.</title>
        <authorList>
            <person name="Komaki H."/>
            <person name="Tamura T."/>
        </authorList>
    </citation>
    <scope>NUCLEOTIDE SEQUENCE</scope>
    <source>
        <strain evidence="2">NBRC 12920</strain>
    </source>
</reference>
<evidence type="ECO:0000256" key="1">
    <source>
        <dbReference type="SAM" id="MobiDB-lite"/>
    </source>
</evidence>
<proteinExistence type="predicted"/>
<dbReference type="RefSeq" id="WP_189963152.1">
    <property type="nucleotide sequence ID" value="NZ_BMUA01000008.1"/>
</dbReference>
<organism evidence="2 3">
    <name type="scientific">Streptomyces violascens</name>
    <dbReference type="NCBI Taxonomy" id="67381"/>
    <lineage>
        <taxon>Bacteria</taxon>
        <taxon>Bacillati</taxon>
        <taxon>Actinomycetota</taxon>
        <taxon>Actinomycetes</taxon>
        <taxon>Kitasatosporales</taxon>
        <taxon>Streptomycetaceae</taxon>
        <taxon>Streptomyces</taxon>
    </lineage>
</organism>
<keyword evidence="3" id="KW-1185">Reference proteome</keyword>
<protein>
    <recommendedName>
        <fullName evidence="4">Excreted virulence factor EspC (Type VII ESX diderm)</fullName>
    </recommendedName>
</protein>
<evidence type="ECO:0008006" key="4">
    <source>
        <dbReference type="Google" id="ProtNLM"/>
    </source>
</evidence>
<feature type="region of interest" description="Disordered" evidence="1">
    <location>
        <begin position="105"/>
        <end position="130"/>
    </location>
</feature>
<dbReference type="InterPro" id="IPR045436">
    <property type="entry name" value="DUF6507"/>
</dbReference>
<comment type="caution">
    <text evidence="2">The sequence shown here is derived from an EMBL/GenBank/DDBJ whole genome shotgun (WGS) entry which is preliminary data.</text>
</comment>
<dbReference type="Proteomes" id="UP001050808">
    <property type="component" value="Unassembled WGS sequence"/>
</dbReference>
<sequence length="130" mass="13200">MTGWDVSPSGVQGALKKTAVSAEDLSTAGTNLSDTLPRTATAAGTVASGYTGPALATGPVAAALGEFMQHWQKDLRYVVERTGKSLTGAAEATTEYAKGDLAMAAQAQHAAAQEPIPAPPGFSGRRPEGE</sequence>